<evidence type="ECO:0000256" key="1">
    <source>
        <dbReference type="ARBA" id="ARBA00022747"/>
    </source>
</evidence>
<name>X1DC11_9ZZZZ</name>
<dbReference type="EMBL" id="BART01022939">
    <property type="protein sequence ID" value="GAH02589.1"/>
    <property type="molecule type" value="Genomic_DNA"/>
</dbReference>
<protein>
    <recommendedName>
        <fullName evidence="4">Type I restriction modification DNA specificity domain-containing protein</fullName>
    </recommendedName>
</protein>
<dbReference type="InterPro" id="IPR044946">
    <property type="entry name" value="Restrct_endonuc_typeI_TRD_sf"/>
</dbReference>
<dbReference type="PANTHER" id="PTHR30408">
    <property type="entry name" value="TYPE-1 RESTRICTION ENZYME ECOKI SPECIFICITY PROTEIN"/>
    <property type="match status" value="1"/>
</dbReference>
<feature type="non-terminal residue" evidence="3">
    <location>
        <position position="259"/>
    </location>
</feature>
<comment type="caution">
    <text evidence="3">The sequence shown here is derived from an EMBL/GenBank/DDBJ whole genome shotgun (WGS) entry which is preliminary data.</text>
</comment>
<accession>X1DC11</accession>
<gene>
    <name evidence="3" type="ORF">S01H4_41883</name>
</gene>
<dbReference type="Gene3D" id="3.90.220.20">
    <property type="entry name" value="DNA methylase specificity domains"/>
    <property type="match status" value="1"/>
</dbReference>
<evidence type="ECO:0008006" key="4">
    <source>
        <dbReference type="Google" id="ProtNLM"/>
    </source>
</evidence>
<sequence>MAVWSLIKKSELEGSNRLDPECYQPIFIETYQMIDRISENCFLGEIMYSFGSGRNLEQEELAADNIPFIRTQNVRPILISDSGMSAISKHNKNAILLNTGDILSVRVGEGVGNCSVVTPNYNNSAFSDNVIRFKVKKINPFYLITYLNSKYGELVWKKVSKGTARSLVSKENYQLIKLPVLSDKVQNLCNKLIIEATFALQESRSLYSQAEQILLEELRLKDLDLKDDLFCTMTLKEVKDNNRMDTEYYMPKYEKLMEH</sequence>
<dbReference type="AlphaFoldDB" id="X1DC11"/>
<keyword evidence="1" id="KW-0680">Restriction system</keyword>
<proteinExistence type="predicted"/>
<dbReference type="GO" id="GO:0009307">
    <property type="term" value="P:DNA restriction-modification system"/>
    <property type="evidence" value="ECO:0007669"/>
    <property type="project" value="UniProtKB-KW"/>
</dbReference>
<organism evidence="3">
    <name type="scientific">marine sediment metagenome</name>
    <dbReference type="NCBI Taxonomy" id="412755"/>
    <lineage>
        <taxon>unclassified sequences</taxon>
        <taxon>metagenomes</taxon>
        <taxon>ecological metagenomes</taxon>
    </lineage>
</organism>
<evidence type="ECO:0000256" key="2">
    <source>
        <dbReference type="ARBA" id="ARBA00023125"/>
    </source>
</evidence>
<dbReference type="GO" id="GO:0003677">
    <property type="term" value="F:DNA binding"/>
    <property type="evidence" value="ECO:0007669"/>
    <property type="project" value="UniProtKB-KW"/>
</dbReference>
<keyword evidence="2" id="KW-0238">DNA-binding</keyword>
<dbReference type="SUPFAM" id="SSF116734">
    <property type="entry name" value="DNA methylase specificity domain"/>
    <property type="match status" value="1"/>
</dbReference>
<evidence type="ECO:0000313" key="3">
    <source>
        <dbReference type="EMBL" id="GAH02589.1"/>
    </source>
</evidence>
<reference evidence="3" key="1">
    <citation type="journal article" date="2014" name="Front. Microbiol.">
        <title>High frequency of phylogenetically diverse reductive dehalogenase-homologous genes in deep subseafloor sedimentary metagenomes.</title>
        <authorList>
            <person name="Kawai M."/>
            <person name="Futagami T."/>
            <person name="Toyoda A."/>
            <person name="Takaki Y."/>
            <person name="Nishi S."/>
            <person name="Hori S."/>
            <person name="Arai W."/>
            <person name="Tsubouchi T."/>
            <person name="Morono Y."/>
            <person name="Uchiyama I."/>
            <person name="Ito T."/>
            <person name="Fujiyama A."/>
            <person name="Inagaki F."/>
            <person name="Takami H."/>
        </authorList>
    </citation>
    <scope>NUCLEOTIDE SEQUENCE</scope>
    <source>
        <strain evidence="3">Expedition CK06-06</strain>
    </source>
</reference>
<dbReference type="InterPro" id="IPR052021">
    <property type="entry name" value="Type-I_RS_S_subunit"/>
</dbReference>
<dbReference type="PANTHER" id="PTHR30408:SF12">
    <property type="entry name" value="TYPE I RESTRICTION ENZYME MJAVIII SPECIFICITY SUBUNIT"/>
    <property type="match status" value="1"/>
</dbReference>